<proteinExistence type="predicted"/>
<dbReference type="InterPro" id="IPR016152">
    <property type="entry name" value="PTrfase/Anion_transptr"/>
</dbReference>
<evidence type="ECO:0000313" key="3">
    <source>
        <dbReference type="Proteomes" id="UP000539953"/>
    </source>
</evidence>
<dbReference type="CDD" id="cd00211">
    <property type="entry name" value="PTS_IIA_fru"/>
    <property type="match status" value="1"/>
</dbReference>
<dbReference type="SUPFAM" id="SSF55804">
    <property type="entry name" value="Phoshotransferase/anion transport protein"/>
    <property type="match status" value="1"/>
</dbReference>
<dbReference type="PANTHER" id="PTHR47738:SF3">
    <property type="entry name" value="PHOSPHOTRANSFERASE SYSTEM MANNITOL_FRUCTOSE-SPECIFIC IIA DOMAIN CONTAINING PROTEIN"/>
    <property type="match status" value="1"/>
</dbReference>
<feature type="domain" description="PTS EIIA type-2" evidence="1">
    <location>
        <begin position="1"/>
        <end position="145"/>
    </location>
</feature>
<comment type="caution">
    <text evidence="2">The sequence shown here is derived from an EMBL/GenBank/DDBJ whole genome shotgun (WGS) entry which is preliminary data.</text>
</comment>
<dbReference type="Pfam" id="PF00359">
    <property type="entry name" value="PTS_EIIA_2"/>
    <property type="match status" value="1"/>
</dbReference>
<protein>
    <submittedName>
        <fullName evidence="2">PTS system galactitol-specific IIA component</fullName>
    </submittedName>
</protein>
<name>A0A7W8CUZ1_9FIRM</name>
<dbReference type="Proteomes" id="UP000539953">
    <property type="component" value="Unassembled WGS sequence"/>
</dbReference>
<dbReference type="AlphaFoldDB" id="A0A7W8CUZ1"/>
<organism evidence="2 3">
    <name type="scientific">Catenisphaera adipataccumulans</name>
    <dbReference type="NCBI Taxonomy" id="700500"/>
    <lineage>
        <taxon>Bacteria</taxon>
        <taxon>Bacillati</taxon>
        <taxon>Bacillota</taxon>
        <taxon>Erysipelotrichia</taxon>
        <taxon>Erysipelotrichales</taxon>
        <taxon>Erysipelotrichaceae</taxon>
        <taxon>Catenisphaera</taxon>
    </lineage>
</organism>
<reference evidence="2 3" key="1">
    <citation type="submission" date="2020-08" db="EMBL/GenBank/DDBJ databases">
        <title>Genomic Encyclopedia of Type Strains, Phase IV (KMG-IV): sequencing the most valuable type-strain genomes for metagenomic binning, comparative biology and taxonomic classification.</title>
        <authorList>
            <person name="Goeker M."/>
        </authorList>
    </citation>
    <scope>NUCLEOTIDE SEQUENCE [LARGE SCALE GENOMIC DNA]</scope>
    <source>
        <strain evidence="2 3">DSM 25799</strain>
    </source>
</reference>
<sequence length="147" mass="16712">MEKNKYIVLHGKANTKEEALQLCGDALYQAGITSPNFAQLCIEREKEYPTGLPTEIPTAIPHAKDEGIKANAICYLKLEKPVAFRRMDDDTQEIYTDMIFNLAIKDPNKHIKALQNMMTFLNNTEILQQLRKQSDEEIIACLQENVG</sequence>
<dbReference type="Gene3D" id="3.40.930.10">
    <property type="entry name" value="Mannitol-specific EII, Chain A"/>
    <property type="match status" value="1"/>
</dbReference>
<dbReference type="PROSITE" id="PS51094">
    <property type="entry name" value="PTS_EIIA_TYPE_2"/>
    <property type="match status" value="1"/>
</dbReference>
<dbReference type="InterPro" id="IPR002178">
    <property type="entry name" value="PTS_EIIA_type-2_dom"/>
</dbReference>
<dbReference type="RefSeq" id="WP_183326569.1">
    <property type="nucleotide sequence ID" value="NZ_JACHHK010000001.1"/>
</dbReference>
<dbReference type="PANTHER" id="PTHR47738">
    <property type="entry name" value="PTS SYSTEM FRUCTOSE-LIKE EIIA COMPONENT-RELATED"/>
    <property type="match status" value="1"/>
</dbReference>
<gene>
    <name evidence="2" type="ORF">HNQ47_000124</name>
</gene>
<accession>A0A7W8CUZ1</accession>
<evidence type="ECO:0000259" key="1">
    <source>
        <dbReference type="PROSITE" id="PS51094"/>
    </source>
</evidence>
<keyword evidence="3" id="KW-1185">Reference proteome</keyword>
<dbReference type="EMBL" id="JACHHK010000001">
    <property type="protein sequence ID" value="MBB5182121.1"/>
    <property type="molecule type" value="Genomic_DNA"/>
</dbReference>
<dbReference type="InterPro" id="IPR051541">
    <property type="entry name" value="PTS_SugarTrans_NitroReg"/>
</dbReference>
<evidence type="ECO:0000313" key="2">
    <source>
        <dbReference type="EMBL" id="MBB5182121.1"/>
    </source>
</evidence>